<reference evidence="2 3" key="1">
    <citation type="submission" date="2016-10" db="EMBL/GenBank/DDBJ databases">
        <authorList>
            <person name="de Groot N.N."/>
        </authorList>
    </citation>
    <scope>NUCLEOTIDE SEQUENCE [LARGE SCALE GENOMIC DNA]</scope>
    <source>
        <strain evidence="2 3">Nm22</strain>
    </source>
</reference>
<name>A0A1H8BUL8_9PROT</name>
<dbReference type="EMBL" id="FOCP01000003">
    <property type="protein sequence ID" value="SEM86473.1"/>
    <property type="molecule type" value="Genomic_DNA"/>
</dbReference>
<organism evidence="2 3">
    <name type="scientific">Nitrosomonas marina</name>
    <dbReference type="NCBI Taxonomy" id="917"/>
    <lineage>
        <taxon>Bacteria</taxon>
        <taxon>Pseudomonadati</taxon>
        <taxon>Pseudomonadota</taxon>
        <taxon>Betaproteobacteria</taxon>
        <taxon>Nitrosomonadales</taxon>
        <taxon>Nitrosomonadaceae</taxon>
        <taxon>Nitrosomonas</taxon>
    </lineage>
</organism>
<accession>A0A1H8BUL8</accession>
<feature type="domain" description="Phosphoribosyltransferase" evidence="1">
    <location>
        <begin position="12"/>
        <end position="138"/>
    </location>
</feature>
<dbReference type="Proteomes" id="UP000199459">
    <property type="component" value="Unassembled WGS sequence"/>
</dbReference>
<dbReference type="SUPFAM" id="SSF53271">
    <property type="entry name" value="PRTase-like"/>
    <property type="match status" value="1"/>
</dbReference>
<dbReference type="InterPro" id="IPR029057">
    <property type="entry name" value="PRTase-like"/>
</dbReference>
<dbReference type="Gene3D" id="3.40.50.2020">
    <property type="match status" value="1"/>
</dbReference>
<dbReference type="CDD" id="cd06223">
    <property type="entry name" value="PRTases_typeI"/>
    <property type="match status" value="1"/>
</dbReference>
<dbReference type="GO" id="GO:0016757">
    <property type="term" value="F:glycosyltransferase activity"/>
    <property type="evidence" value="ECO:0007669"/>
    <property type="project" value="UniProtKB-KW"/>
</dbReference>
<evidence type="ECO:0000313" key="2">
    <source>
        <dbReference type="EMBL" id="SEM86473.1"/>
    </source>
</evidence>
<protein>
    <submittedName>
        <fullName evidence="2">Pyrimidine operon attenuation protein / uracil phosphoribosyltransferase</fullName>
    </submittedName>
</protein>
<dbReference type="InterPro" id="IPR050137">
    <property type="entry name" value="PyrR_bifunctional"/>
</dbReference>
<dbReference type="PANTHER" id="PTHR11608:SF0">
    <property type="entry name" value="BIFUNCTIONAL PROTEIN PYRR"/>
    <property type="match status" value="1"/>
</dbReference>
<dbReference type="NCBIfam" id="NF003545">
    <property type="entry name" value="PRK05205.1-1"/>
    <property type="match status" value="1"/>
</dbReference>
<dbReference type="Pfam" id="PF00156">
    <property type="entry name" value="Pribosyltran"/>
    <property type="match status" value="1"/>
</dbReference>
<evidence type="ECO:0000259" key="1">
    <source>
        <dbReference type="Pfam" id="PF00156"/>
    </source>
</evidence>
<gene>
    <name evidence="2" type="ORF">SAMN05216325_103116</name>
</gene>
<dbReference type="InterPro" id="IPR000836">
    <property type="entry name" value="PRTase_dom"/>
</dbReference>
<dbReference type="PANTHER" id="PTHR11608">
    <property type="entry name" value="BIFUNCTIONAL PROTEIN PYRR"/>
    <property type="match status" value="1"/>
</dbReference>
<dbReference type="STRING" id="917.SAMN05216326_10491"/>
<keyword evidence="2" id="KW-0808">Transferase</keyword>
<dbReference type="OrthoDB" id="9802227at2"/>
<sequence>MCNIPLPDAESLFDRLIDQIRTDSDNCSALIGIHTGGAWLAERLHHELSATQSLEPLGLLSVSFYRDDFDKIGLHAQVKPSEIPFNVNGAHILLVDDVLQTGRTIRAAINELFDYGRPASIKLATLVDRGDRELPICAQYTGTELHLPEEKILVFNRDLQGRFSLSLENKKGVVNGGENLQA</sequence>
<proteinExistence type="predicted"/>
<evidence type="ECO:0000313" key="3">
    <source>
        <dbReference type="Proteomes" id="UP000199459"/>
    </source>
</evidence>
<keyword evidence="2" id="KW-0328">Glycosyltransferase</keyword>
<dbReference type="AlphaFoldDB" id="A0A1H8BUL8"/>